<evidence type="ECO:0000256" key="2">
    <source>
        <dbReference type="SAM" id="Phobius"/>
    </source>
</evidence>
<dbReference type="Proteomes" id="UP000680132">
    <property type="component" value="Unassembled WGS sequence"/>
</dbReference>
<organism evidence="4 5">
    <name type="scientific">Microbacterium stercoris</name>
    <dbReference type="NCBI Taxonomy" id="2820289"/>
    <lineage>
        <taxon>Bacteria</taxon>
        <taxon>Bacillati</taxon>
        <taxon>Actinomycetota</taxon>
        <taxon>Actinomycetes</taxon>
        <taxon>Micrococcales</taxon>
        <taxon>Microbacteriaceae</taxon>
        <taxon>Microbacterium</taxon>
    </lineage>
</organism>
<feature type="transmembrane region" description="Helical" evidence="2">
    <location>
        <begin position="40"/>
        <end position="66"/>
    </location>
</feature>
<sequence length="457" mass="48775">MTQDQSWRPAPRPGLVPLYPFGFSTALGKSFSALRGNPKVLLGFAVTVQTLAMLLGLGIIGLVAVATFSRLDTVEEFTPDYDAIMAGSIAIVAVTGFVVSLAISALSVIVQGVVVAEVSKAVVGERASLGTLWAMVRPRFWSLTGFFLLQMAAFIVVLAILAVPTVLGVAAEAYGWIGLTVVLGLAAIPLYAWLGTKLYLVPSVIVLEQAGPIAGIRRSWVLTRRRFWPTFGVMILISVIMSVASSITSAPLQLLSGFLPAVFVPFGEGDGDVGSTIALVVGLSLATSALQLLVSAITTIVSGTGGALMYVDARMRHEALDLRLQSYVEQRELGSISLPDPWTFDPSFARYASTPRPGFGLLTPEQAAAQQAQQAYGQQWAPQPYAPAQPQAYPGYPPQPQGYPVPPHPQGYPPQPQAYPGYPPQPQGYPVPPQASPPRPEAPWQPPQEQTWHPPQS</sequence>
<keyword evidence="2" id="KW-0812">Transmembrane</keyword>
<evidence type="ECO:0000259" key="3">
    <source>
        <dbReference type="Pfam" id="PF25231"/>
    </source>
</evidence>
<dbReference type="AlphaFoldDB" id="A0A939QI15"/>
<evidence type="ECO:0000313" key="4">
    <source>
        <dbReference type="EMBL" id="MBO3662052.1"/>
    </source>
</evidence>
<feature type="region of interest" description="Disordered" evidence="1">
    <location>
        <begin position="366"/>
        <end position="457"/>
    </location>
</feature>
<protein>
    <recommendedName>
        <fullName evidence="3">DUF7847 domain-containing protein</fullName>
    </recommendedName>
</protein>
<dbReference type="EMBL" id="JAGFOA010000001">
    <property type="protein sequence ID" value="MBO3662052.1"/>
    <property type="molecule type" value="Genomic_DNA"/>
</dbReference>
<comment type="caution">
    <text evidence="4">The sequence shown here is derived from an EMBL/GenBank/DDBJ whole genome shotgun (WGS) entry which is preliminary data.</text>
</comment>
<feature type="compositionally biased region" description="Pro residues" evidence="1">
    <location>
        <begin position="395"/>
        <end position="446"/>
    </location>
</feature>
<feature type="transmembrane region" description="Helical" evidence="2">
    <location>
        <begin position="140"/>
        <end position="167"/>
    </location>
</feature>
<feature type="compositionally biased region" description="Low complexity" evidence="1">
    <location>
        <begin position="366"/>
        <end position="394"/>
    </location>
</feature>
<accession>A0A939QI15</accession>
<feature type="transmembrane region" description="Helical" evidence="2">
    <location>
        <begin position="227"/>
        <end position="247"/>
    </location>
</feature>
<keyword evidence="2" id="KW-1133">Transmembrane helix</keyword>
<keyword evidence="5" id="KW-1185">Reference proteome</keyword>
<feature type="domain" description="DUF7847" evidence="3">
    <location>
        <begin position="26"/>
        <end position="310"/>
    </location>
</feature>
<gene>
    <name evidence="4" type="ORF">J5V96_00845</name>
</gene>
<feature type="transmembrane region" description="Helical" evidence="2">
    <location>
        <begin position="86"/>
        <end position="119"/>
    </location>
</feature>
<feature type="transmembrane region" description="Helical" evidence="2">
    <location>
        <begin position="173"/>
        <end position="194"/>
    </location>
</feature>
<evidence type="ECO:0000256" key="1">
    <source>
        <dbReference type="SAM" id="MobiDB-lite"/>
    </source>
</evidence>
<name>A0A939QI15_9MICO</name>
<evidence type="ECO:0000313" key="5">
    <source>
        <dbReference type="Proteomes" id="UP000680132"/>
    </source>
</evidence>
<dbReference type="RefSeq" id="WP_208499484.1">
    <property type="nucleotide sequence ID" value="NZ_JAGFOA010000001.1"/>
</dbReference>
<dbReference type="Pfam" id="PF25231">
    <property type="entry name" value="DUF7847"/>
    <property type="match status" value="1"/>
</dbReference>
<proteinExistence type="predicted"/>
<dbReference type="InterPro" id="IPR057169">
    <property type="entry name" value="DUF7847"/>
</dbReference>
<feature type="transmembrane region" description="Helical" evidence="2">
    <location>
        <begin position="289"/>
        <end position="311"/>
    </location>
</feature>
<reference evidence="4" key="1">
    <citation type="submission" date="2021-03" db="EMBL/GenBank/DDBJ databases">
        <title>Microbacterium sp. nov., a novel actinobacterium isolated from cow dung.</title>
        <authorList>
            <person name="Zhang L."/>
        </authorList>
    </citation>
    <scope>NUCLEOTIDE SEQUENCE</scope>
    <source>
        <strain evidence="4">NEAU-LLB</strain>
    </source>
</reference>
<keyword evidence="2" id="KW-0472">Membrane</keyword>